<keyword evidence="2" id="KW-0560">Oxidoreductase</keyword>
<dbReference type="Proteomes" id="UP001267638">
    <property type="component" value="Unassembled WGS sequence"/>
</dbReference>
<dbReference type="PRINTS" id="PR00081">
    <property type="entry name" value="GDHRDH"/>
</dbReference>
<dbReference type="EMBL" id="JAVDWV010000021">
    <property type="protein sequence ID" value="MDR7156824.1"/>
    <property type="molecule type" value="Genomic_DNA"/>
</dbReference>
<comment type="similarity">
    <text evidence="1">Belongs to the short-chain dehydrogenases/reductases (SDR) family.</text>
</comment>
<dbReference type="InterPro" id="IPR036291">
    <property type="entry name" value="NAD(P)-bd_dom_sf"/>
</dbReference>
<sequence length="275" mass="28308">MMTRKPSSGDRLAGKTVIVTGAGGGIGATIASLCAAQGANVVLADIGFAGVDSNVEFIRESGGNAVSCVFDLDDERTVAGLFEFASNEFGDLHALVNNAANTSLIARDPGVENMDVDLWDETMRVNLRGTMLACKYAIPRLRSAGGGAIVNIASLSALRGAPAWTAYGVGKAGVITLSQYVAAQHGREGIRCNAIAPGVILTPATENGLGAHQDVVVQHSLAPRIGRPEDIAGTVLWLISDEGAYVNGQCISVDGGMTSHLNVLFENIARSASGG</sequence>
<dbReference type="RefSeq" id="WP_310227357.1">
    <property type="nucleotide sequence ID" value="NZ_JAVDWV010000021.1"/>
</dbReference>
<comment type="caution">
    <text evidence="3">The sequence shown here is derived from an EMBL/GenBank/DDBJ whole genome shotgun (WGS) entry which is preliminary data.</text>
</comment>
<accession>A0ABU1X5S2</accession>
<protein>
    <submittedName>
        <fullName evidence="3">NAD(P)-dependent dehydrogenase (Short-subunit alcohol dehydrogenase family)</fullName>
    </submittedName>
</protein>
<dbReference type="PANTHER" id="PTHR24321">
    <property type="entry name" value="DEHYDROGENASES, SHORT CHAIN"/>
    <property type="match status" value="1"/>
</dbReference>
<evidence type="ECO:0000256" key="2">
    <source>
        <dbReference type="ARBA" id="ARBA00023002"/>
    </source>
</evidence>
<evidence type="ECO:0000313" key="4">
    <source>
        <dbReference type="Proteomes" id="UP001267638"/>
    </source>
</evidence>
<name>A0ABU1X5S2_SPHXE</name>
<proteinExistence type="inferred from homology"/>
<gene>
    <name evidence="3" type="ORF">J2W40_003670</name>
</gene>
<dbReference type="SUPFAM" id="SSF51735">
    <property type="entry name" value="NAD(P)-binding Rossmann-fold domains"/>
    <property type="match status" value="1"/>
</dbReference>
<dbReference type="InterPro" id="IPR002347">
    <property type="entry name" value="SDR_fam"/>
</dbReference>
<dbReference type="PRINTS" id="PR00080">
    <property type="entry name" value="SDRFAMILY"/>
</dbReference>
<organism evidence="3 4">
    <name type="scientific">Sphingobium xenophagum</name>
    <dbReference type="NCBI Taxonomy" id="121428"/>
    <lineage>
        <taxon>Bacteria</taxon>
        <taxon>Pseudomonadati</taxon>
        <taxon>Pseudomonadota</taxon>
        <taxon>Alphaproteobacteria</taxon>
        <taxon>Sphingomonadales</taxon>
        <taxon>Sphingomonadaceae</taxon>
        <taxon>Sphingobium</taxon>
    </lineage>
</organism>
<dbReference type="PANTHER" id="PTHR24321:SF14">
    <property type="entry name" value="SHORT-CHAIN TYPE DEHYDROGENASE_REDUCTASE BLR2146-RELATED"/>
    <property type="match status" value="1"/>
</dbReference>
<evidence type="ECO:0000256" key="1">
    <source>
        <dbReference type="ARBA" id="ARBA00006484"/>
    </source>
</evidence>
<dbReference type="Gene3D" id="3.40.50.720">
    <property type="entry name" value="NAD(P)-binding Rossmann-like Domain"/>
    <property type="match status" value="1"/>
</dbReference>
<dbReference type="Pfam" id="PF13561">
    <property type="entry name" value="adh_short_C2"/>
    <property type="match status" value="1"/>
</dbReference>
<evidence type="ECO:0000313" key="3">
    <source>
        <dbReference type="EMBL" id="MDR7156824.1"/>
    </source>
</evidence>
<reference evidence="3 4" key="1">
    <citation type="submission" date="2023-07" db="EMBL/GenBank/DDBJ databases">
        <title>Sorghum-associated microbial communities from plants grown in Nebraska, USA.</title>
        <authorList>
            <person name="Schachtman D."/>
        </authorList>
    </citation>
    <scope>NUCLEOTIDE SEQUENCE [LARGE SCALE GENOMIC DNA]</scope>
    <source>
        <strain evidence="3 4">4256</strain>
    </source>
</reference>
<keyword evidence="4" id="KW-1185">Reference proteome</keyword>